<dbReference type="EMBL" id="BK016199">
    <property type="protein sequence ID" value="DAG01895.1"/>
    <property type="molecule type" value="Genomic_DNA"/>
</dbReference>
<protein>
    <submittedName>
        <fullName evidence="1">Uncharacterized protein</fullName>
    </submittedName>
</protein>
<accession>A0A8S5V5K1</accession>
<proteinExistence type="predicted"/>
<reference evidence="1" key="1">
    <citation type="journal article" date="2021" name="Proc. Natl. Acad. Sci. U.S.A.">
        <title>A Catalog of Tens of Thousands of Viruses from Human Metagenomes Reveals Hidden Associations with Chronic Diseases.</title>
        <authorList>
            <person name="Tisza M.J."/>
            <person name="Buck C.B."/>
        </authorList>
    </citation>
    <scope>NUCLEOTIDE SEQUENCE</scope>
    <source>
        <strain evidence="1">CtYaH2</strain>
    </source>
</reference>
<evidence type="ECO:0000313" key="1">
    <source>
        <dbReference type="EMBL" id="DAG01895.1"/>
    </source>
</evidence>
<sequence>MTNGWIRIGNCVAGFHRLQYKHKCKSVLIYRTDAD</sequence>
<name>A0A8S5V5K1_9CAUD</name>
<organism evidence="1">
    <name type="scientific">Siphoviridae sp. ctYaH2</name>
    <dbReference type="NCBI Taxonomy" id="2825549"/>
    <lineage>
        <taxon>Viruses</taxon>
        <taxon>Duplodnaviria</taxon>
        <taxon>Heunggongvirae</taxon>
        <taxon>Uroviricota</taxon>
        <taxon>Caudoviricetes</taxon>
    </lineage>
</organism>